<proteinExistence type="inferred from homology"/>
<dbReference type="Pfam" id="PF22914">
    <property type="entry name" value="Fibulin_C"/>
    <property type="match status" value="1"/>
</dbReference>
<feature type="compositionally biased region" description="Pro residues" evidence="12">
    <location>
        <begin position="566"/>
        <end position="581"/>
    </location>
</feature>
<evidence type="ECO:0000256" key="13">
    <source>
        <dbReference type="SAM" id="SignalP"/>
    </source>
</evidence>
<comment type="caution">
    <text evidence="11">Lacks conserved residue(s) required for the propagation of feature annotation.</text>
</comment>
<evidence type="ECO:0000256" key="5">
    <source>
        <dbReference type="ARBA" id="ARBA00022536"/>
    </source>
</evidence>
<feature type="compositionally biased region" description="Low complexity" evidence="12">
    <location>
        <begin position="611"/>
        <end position="632"/>
    </location>
</feature>
<dbReference type="PROSITE" id="PS01186">
    <property type="entry name" value="EGF_2"/>
    <property type="match status" value="2"/>
</dbReference>
<gene>
    <name evidence="15" type="ORF">JYU34_019905</name>
</gene>
<dbReference type="InterPro" id="IPR000742">
    <property type="entry name" value="EGF"/>
</dbReference>
<evidence type="ECO:0000256" key="8">
    <source>
        <dbReference type="ARBA" id="ARBA00022837"/>
    </source>
</evidence>
<keyword evidence="9 11" id="KW-1015">Disulfide bond</keyword>
<feature type="region of interest" description="Disordered" evidence="12">
    <location>
        <begin position="842"/>
        <end position="902"/>
    </location>
</feature>
<dbReference type="InterPro" id="IPR055088">
    <property type="entry name" value="Fibulin_C"/>
</dbReference>
<comment type="caution">
    <text evidence="15">The sequence shown here is derived from an EMBL/GenBank/DDBJ whole genome shotgun (WGS) entry which is preliminary data.</text>
</comment>
<feature type="compositionally biased region" description="Pro residues" evidence="12">
    <location>
        <begin position="647"/>
        <end position="659"/>
    </location>
</feature>
<feature type="compositionally biased region" description="Low complexity" evidence="12">
    <location>
        <begin position="856"/>
        <end position="865"/>
    </location>
</feature>
<keyword evidence="3" id="KW-0964">Secreted</keyword>
<dbReference type="InterPro" id="IPR009030">
    <property type="entry name" value="Growth_fac_rcpt_cys_sf"/>
</dbReference>
<protein>
    <recommendedName>
        <fullName evidence="14">EGF-like domain-containing protein</fullName>
    </recommendedName>
</protein>
<evidence type="ECO:0000256" key="1">
    <source>
        <dbReference type="ARBA" id="ARBA00004498"/>
    </source>
</evidence>
<dbReference type="CDD" id="cd00054">
    <property type="entry name" value="EGF_CA"/>
    <property type="match status" value="8"/>
</dbReference>
<dbReference type="Pfam" id="PF12662">
    <property type="entry name" value="cEGF"/>
    <property type="match status" value="3"/>
</dbReference>
<evidence type="ECO:0000256" key="3">
    <source>
        <dbReference type="ARBA" id="ARBA00022525"/>
    </source>
</evidence>
<feature type="compositionally biased region" description="Basic and acidic residues" evidence="12">
    <location>
        <begin position="633"/>
        <end position="645"/>
    </location>
</feature>
<evidence type="ECO:0000256" key="7">
    <source>
        <dbReference type="ARBA" id="ARBA00022737"/>
    </source>
</evidence>
<keyword evidence="8" id="KW-0106">Calcium</keyword>
<dbReference type="InterPro" id="IPR000152">
    <property type="entry name" value="EGF-type_Asp/Asn_hydroxyl_site"/>
</dbReference>
<organism evidence="15 16">
    <name type="scientific">Plutella xylostella</name>
    <name type="common">Diamondback moth</name>
    <name type="synonym">Plutella maculipennis</name>
    <dbReference type="NCBI Taxonomy" id="51655"/>
    <lineage>
        <taxon>Eukaryota</taxon>
        <taxon>Metazoa</taxon>
        <taxon>Ecdysozoa</taxon>
        <taxon>Arthropoda</taxon>
        <taxon>Hexapoda</taxon>
        <taxon>Insecta</taxon>
        <taxon>Pterygota</taxon>
        <taxon>Neoptera</taxon>
        <taxon>Endopterygota</taxon>
        <taxon>Lepidoptera</taxon>
        <taxon>Glossata</taxon>
        <taxon>Ditrysia</taxon>
        <taxon>Yponomeutoidea</taxon>
        <taxon>Plutellidae</taxon>
        <taxon>Plutella</taxon>
    </lineage>
</organism>
<dbReference type="Proteomes" id="UP000823941">
    <property type="component" value="Chromosome 27"/>
</dbReference>
<keyword evidence="7" id="KW-0677">Repeat</keyword>
<feature type="compositionally biased region" description="Basic and acidic residues" evidence="12">
    <location>
        <begin position="661"/>
        <end position="671"/>
    </location>
</feature>
<dbReference type="InterPro" id="IPR049883">
    <property type="entry name" value="NOTCH1_EGF-like"/>
</dbReference>
<dbReference type="InterPro" id="IPR018097">
    <property type="entry name" value="EGF_Ca-bd_CS"/>
</dbReference>
<dbReference type="Pfam" id="PF07645">
    <property type="entry name" value="EGF_CA"/>
    <property type="match status" value="9"/>
</dbReference>
<name>A0ABQ7PVN1_PLUXY</name>
<feature type="compositionally biased region" description="Low complexity" evidence="12">
    <location>
        <begin position="582"/>
        <end position="595"/>
    </location>
</feature>
<comment type="similarity">
    <text evidence="2">Belongs to the fibulin family.</text>
</comment>
<evidence type="ECO:0000256" key="10">
    <source>
        <dbReference type="ARBA" id="ARBA00023180"/>
    </source>
</evidence>
<dbReference type="SUPFAM" id="SSF57184">
    <property type="entry name" value="Growth factor receptor domain"/>
    <property type="match status" value="5"/>
</dbReference>
<feature type="domain" description="EGF-like" evidence="14">
    <location>
        <begin position="796"/>
        <end position="834"/>
    </location>
</feature>
<feature type="compositionally biased region" description="Basic and acidic residues" evidence="12">
    <location>
        <begin position="695"/>
        <end position="732"/>
    </location>
</feature>
<keyword evidence="5 11" id="KW-0245">EGF-like domain</keyword>
<keyword evidence="4" id="KW-0272">Extracellular matrix</keyword>
<evidence type="ECO:0000256" key="9">
    <source>
        <dbReference type="ARBA" id="ARBA00023157"/>
    </source>
</evidence>
<evidence type="ECO:0000313" key="16">
    <source>
        <dbReference type="Proteomes" id="UP000823941"/>
    </source>
</evidence>
<dbReference type="SMART" id="SM00179">
    <property type="entry name" value="EGF_CA"/>
    <property type="match status" value="13"/>
</dbReference>
<dbReference type="SMART" id="SM00181">
    <property type="entry name" value="EGF"/>
    <property type="match status" value="10"/>
</dbReference>
<dbReference type="InterPro" id="IPR052235">
    <property type="entry name" value="Nephronectin_domain"/>
</dbReference>
<evidence type="ECO:0000256" key="11">
    <source>
        <dbReference type="PROSITE-ProRule" id="PRU00076"/>
    </source>
</evidence>
<sequence length="1381" mass="151856">MKLHIVVTLFLWCVVKNGANAALTSEEAADLQETCCAHGEAYATSAPGTNPRVCSDAKPPDDLDEEQVEPCIIAVKACCQKHIKKKKDCAAGMKLAPLKKCAVPKSDIGKTCCEECSLGRWTGESQGKEACGDPPDEYVSPASALRKNAYHQCCLTAAETPPTTTTEKKIETTTEKKIETTTEKKIETTTKKRESCKEQNPCEQECDDKTGVRVCRCHDGYRLKADGKSCKDINECMESSDDLCTEGGTVCHNTPGSYRCVPVRKRDVSRSCPPGFKRNVENQVCDDINECQLPRPPCAKYLCENTIGGYKCAGKPGKPVAEAIPLRPPFPGPTTEAVATSPKSTMCPPGFRDGEDYECIDIDECSERLDDCQHLSQHCINTHGSFFCQDHVSRRCAPGFMANRATGVCEDINECEDNPESCQRNEVCINLPGAYDCKSKISTLPKLSVKKCQEGTRVRPGGTVCEDIDECREGSHLCDQFQDCINTWGAHECRCKSGFELDSASSSCVDVDECARNMDNCGPGSFCLNVLGSYTCTRQRQQQSTTHPPEDYEYYYTDEDEEEPKPTPPEQPANYPPPRPAPVLTTTPRPVTARPRTPRPRPTTPAPTTPRPTTTSSTTETITEATTTSSTTEEPRRQRPTERTTLKPPPAPPLPPMPSERPYRTREDPRPYRPTPTRRPYRPVDNQPDPYQPERNPDRRRPNEDDRKPAKPTNEVEKPESGSGFREVDVPRPENPNVIEKEKDANGSYSLDTEDIPKDRWTNVIGSDPMNNPEFDVVNLHCLNGYEKNERGECVDIDECATGHYICSNMESCSNQPGGYSCDCISGFQREPSSGLCVVVTTPEPARTTSERPRTTPEQPRTTPESPRRTPAPETTRTTSRTVAWPTERTTTEPAEPDWNYAPARPWSRPRAPPTLYCELGYKADMEEGRCVDVNECETGRASCKDEEDCVNTPGGYKCVCGERCSVAEAPRYAPRPTPSPPSSSAPPVITVGSMYGSRGARLVRPEFRRDAGAVSVTCPWGYTLAAGNTCVDLDECARNISKCGSDQTCSNFYGGYSCQCPAGHRLGTDNTCVDIDECAYSNTCSILSTCVNTPGSYHCVCSPGFRNAPSNDKVCVDVDECSEGAACEHGCVNTWGGYRCTCGRGYELGKDNSTCVDIDECALAASSRRGRLCVGTCVNTAGTYRCQCPPGYRESDDGRSCIDIDECESGEATCARPRPGEVCQNTRGSYHCHTIQCPDGYRLDGKHTCKRIAEYCPVRDNSCLRRPSAYSYNFITFVSNIYLPSGSVDLFTVHGPSLAEAQLDFELGLVGVQAAPGVQHARLSCFDMRPTARQCTISLLCSLAGPQVAELELTMSVYQRDQYIGNMVARIIVIVSEYNY</sequence>
<dbReference type="InterPro" id="IPR001881">
    <property type="entry name" value="EGF-like_Ca-bd_dom"/>
</dbReference>
<reference evidence="15 16" key="1">
    <citation type="submission" date="2021-06" db="EMBL/GenBank/DDBJ databases">
        <title>A haploid diamondback moth (Plutella xylostella L.) genome assembly resolves 31 chromosomes and identifies a diamide resistance mutation.</title>
        <authorList>
            <person name="Ward C.M."/>
            <person name="Perry K.D."/>
            <person name="Baker G."/>
            <person name="Powis K."/>
            <person name="Heckel D.G."/>
            <person name="Baxter S.W."/>
        </authorList>
    </citation>
    <scope>NUCLEOTIDE SEQUENCE [LARGE SCALE GENOMIC DNA]</scope>
    <source>
        <strain evidence="15 16">LV</strain>
        <tissue evidence="15">Single pupa</tissue>
    </source>
</reference>
<feature type="chain" id="PRO_5046103108" description="EGF-like domain-containing protein" evidence="13">
    <location>
        <begin position="22"/>
        <end position="1381"/>
    </location>
</feature>
<feature type="signal peptide" evidence="13">
    <location>
        <begin position="1"/>
        <end position="21"/>
    </location>
</feature>
<feature type="disulfide bond" evidence="11">
    <location>
        <begin position="1122"/>
        <end position="1132"/>
    </location>
</feature>
<comment type="subcellular location">
    <subcellularLocation>
        <location evidence="1">Secreted</location>
        <location evidence="1">Extracellular space</location>
        <location evidence="1">Extracellular matrix</location>
    </subcellularLocation>
</comment>
<feature type="domain" description="EGF-like" evidence="14">
    <location>
        <begin position="1033"/>
        <end position="1074"/>
    </location>
</feature>
<dbReference type="Gene3D" id="2.10.25.10">
    <property type="entry name" value="Laminin"/>
    <property type="match status" value="14"/>
</dbReference>
<dbReference type="PANTHER" id="PTHR24050">
    <property type="entry name" value="PA14 DOMAIN-CONTAINING PROTEIN"/>
    <property type="match status" value="1"/>
</dbReference>
<dbReference type="EMBL" id="JAHIBW010000027">
    <property type="protein sequence ID" value="KAG7296986.1"/>
    <property type="molecule type" value="Genomic_DNA"/>
</dbReference>
<evidence type="ECO:0000256" key="4">
    <source>
        <dbReference type="ARBA" id="ARBA00022530"/>
    </source>
</evidence>
<keyword evidence="16" id="KW-1185">Reference proteome</keyword>
<feature type="compositionally biased region" description="Low complexity" evidence="12">
    <location>
        <begin position="872"/>
        <end position="894"/>
    </location>
</feature>
<feature type="domain" description="EGF-like" evidence="14">
    <location>
        <begin position="1118"/>
        <end position="1157"/>
    </location>
</feature>
<dbReference type="PROSITE" id="PS50026">
    <property type="entry name" value="EGF_3"/>
    <property type="match status" value="5"/>
</dbReference>
<feature type="region of interest" description="Disordered" evidence="12">
    <location>
        <begin position="557"/>
        <end position="742"/>
    </location>
</feature>
<accession>A0ABQ7PVN1</accession>
<feature type="domain" description="EGF-like" evidence="14">
    <location>
        <begin position="467"/>
        <end position="505"/>
    </location>
</feature>
<dbReference type="InterPro" id="IPR026823">
    <property type="entry name" value="cEGF"/>
</dbReference>
<evidence type="ECO:0000256" key="12">
    <source>
        <dbReference type="SAM" id="MobiDB-lite"/>
    </source>
</evidence>
<feature type="domain" description="EGF-like" evidence="14">
    <location>
        <begin position="1075"/>
        <end position="1112"/>
    </location>
</feature>
<evidence type="ECO:0000256" key="6">
    <source>
        <dbReference type="ARBA" id="ARBA00022729"/>
    </source>
</evidence>
<feature type="compositionally biased region" description="Pro residues" evidence="12">
    <location>
        <begin position="600"/>
        <end position="610"/>
    </location>
</feature>
<evidence type="ECO:0000313" key="15">
    <source>
        <dbReference type="EMBL" id="KAG7296986.1"/>
    </source>
</evidence>
<dbReference type="PROSITE" id="PS01187">
    <property type="entry name" value="EGF_CA"/>
    <property type="match status" value="6"/>
</dbReference>
<keyword evidence="6 13" id="KW-0732">Signal</keyword>
<evidence type="ECO:0000259" key="14">
    <source>
        <dbReference type="PROSITE" id="PS50026"/>
    </source>
</evidence>
<dbReference type="SUPFAM" id="SSF57196">
    <property type="entry name" value="EGF/Laminin"/>
    <property type="match status" value="1"/>
</dbReference>
<evidence type="ECO:0000256" key="2">
    <source>
        <dbReference type="ARBA" id="ARBA00006127"/>
    </source>
</evidence>
<keyword evidence="10" id="KW-0325">Glycoprotein</keyword>
<dbReference type="PROSITE" id="PS00010">
    <property type="entry name" value="ASX_HYDROXYL"/>
    <property type="match status" value="5"/>
</dbReference>
<dbReference type="PANTHER" id="PTHR24050:SF28">
    <property type="entry name" value="UROMODULIN-LIKE"/>
    <property type="match status" value="1"/>
</dbReference>